<accession>A0A1R2BWU8</accession>
<keyword evidence="3" id="KW-1185">Reference proteome</keyword>
<reference evidence="2 3" key="1">
    <citation type="submission" date="2016-11" db="EMBL/GenBank/DDBJ databases">
        <title>The macronuclear genome of Stentor coeruleus: a giant cell with tiny introns.</title>
        <authorList>
            <person name="Slabodnick M."/>
            <person name="Ruby J.G."/>
            <person name="Reiff S.B."/>
            <person name="Swart E.C."/>
            <person name="Gosai S."/>
            <person name="Prabakaran S."/>
            <person name="Witkowska E."/>
            <person name="Larue G.E."/>
            <person name="Fisher S."/>
            <person name="Freeman R.M."/>
            <person name="Gunawardena J."/>
            <person name="Chu W."/>
            <person name="Stover N.A."/>
            <person name="Gregory B.D."/>
            <person name="Nowacki M."/>
            <person name="Derisi J."/>
            <person name="Roy S.W."/>
            <person name="Marshall W.F."/>
            <person name="Sood P."/>
        </authorList>
    </citation>
    <scope>NUCLEOTIDE SEQUENCE [LARGE SCALE GENOMIC DNA]</scope>
    <source>
        <strain evidence="2">WM001</strain>
    </source>
</reference>
<feature type="chain" id="PRO_5012616250" evidence="1">
    <location>
        <begin position="19"/>
        <end position="140"/>
    </location>
</feature>
<evidence type="ECO:0000313" key="3">
    <source>
        <dbReference type="Proteomes" id="UP000187209"/>
    </source>
</evidence>
<evidence type="ECO:0000256" key="1">
    <source>
        <dbReference type="SAM" id="SignalP"/>
    </source>
</evidence>
<sequence>MKQNFITLLALLALSVTAGTIKFEDKEETCFVLATRGISNRADEVTNHLSKYPEFVEQDYKNKLIEDAFNYCMEEITVKEAKKFRGTKIRPYEMYEHLVNVAIDKYRIKEELACKEGFNDYKVEIAKRVAMKSLERGPDL</sequence>
<dbReference type="EMBL" id="MPUH01000393">
    <property type="protein sequence ID" value="OMJ81127.1"/>
    <property type="molecule type" value="Genomic_DNA"/>
</dbReference>
<dbReference type="AlphaFoldDB" id="A0A1R2BWU8"/>
<keyword evidence="1" id="KW-0732">Signal</keyword>
<comment type="caution">
    <text evidence="2">The sequence shown here is derived from an EMBL/GenBank/DDBJ whole genome shotgun (WGS) entry which is preliminary data.</text>
</comment>
<evidence type="ECO:0000313" key="2">
    <source>
        <dbReference type="EMBL" id="OMJ81127.1"/>
    </source>
</evidence>
<name>A0A1R2BWU8_9CILI</name>
<gene>
    <name evidence="2" type="ORF">SteCoe_18491</name>
</gene>
<dbReference type="Proteomes" id="UP000187209">
    <property type="component" value="Unassembled WGS sequence"/>
</dbReference>
<feature type="signal peptide" evidence="1">
    <location>
        <begin position="1"/>
        <end position="18"/>
    </location>
</feature>
<proteinExistence type="predicted"/>
<protein>
    <submittedName>
        <fullName evidence="2">Uncharacterized protein</fullName>
    </submittedName>
</protein>
<organism evidence="2 3">
    <name type="scientific">Stentor coeruleus</name>
    <dbReference type="NCBI Taxonomy" id="5963"/>
    <lineage>
        <taxon>Eukaryota</taxon>
        <taxon>Sar</taxon>
        <taxon>Alveolata</taxon>
        <taxon>Ciliophora</taxon>
        <taxon>Postciliodesmatophora</taxon>
        <taxon>Heterotrichea</taxon>
        <taxon>Heterotrichida</taxon>
        <taxon>Stentoridae</taxon>
        <taxon>Stentor</taxon>
    </lineage>
</organism>